<dbReference type="AlphaFoldDB" id="A0A4S8NTU2"/>
<organism evidence="3 4">
    <name type="scientific">Peteryoungia ipomoeae</name>
    <dbReference type="NCBI Taxonomy" id="1210932"/>
    <lineage>
        <taxon>Bacteria</taxon>
        <taxon>Pseudomonadati</taxon>
        <taxon>Pseudomonadota</taxon>
        <taxon>Alphaproteobacteria</taxon>
        <taxon>Hyphomicrobiales</taxon>
        <taxon>Rhizobiaceae</taxon>
        <taxon>Peteryoungia</taxon>
    </lineage>
</organism>
<feature type="transmembrane region" description="Helical" evidence="2">
    <location>
        <begin position="90"/>
        <end position="112"/>
    </location>
</feature>
<keyword evidence="4" id="KW-1185">Reference proteome</keyword>
<name>A0A4S8NTU2_9HYPH</name>
<accession>A0A4S8NTU2</accession>
<dbReference type="EMBL" id="STGV01000006">
    <property type="protein sequence ID" value="THV20913.1"/>
    <property type="molecule type" value="Genomic_DNA"/>
</dbReference>
<gene>
    <name evidence="3" type="ORF">FAA97_17100</name>
</gene>
<sequence>MADRTPSQPTGAQVRGDIQAGLTGDKQPGFDPAMAPMETDAEAGGTPPNPGEALTARTEQRQGKQQEVSRDSGNAMRPVFSGNQPQRAGFWPVFVLILATVSALLLMLGYAFKS</sequence>
<proteinExistence type="predicted"/>
<comment type="caution">
    <text evidence="3">The sequence shown here is derived from an EMBL/GenBank/DDBJ whole genome shotgun (WGS) entry which is preliminary data.</text>
</comment>
<feature type="region of interest" description="Disordered" evidence="1">
    <location>
        <begin position="1"/>
        <end position="82"/>
    </location>
</feature>
<dbReference type="RefSeq" id="WP_136599773.1">
    <property type="nucleotide sequence ID" value="NZ_STGV01000006.1"/>
</dbReference>
<keyword evidence="2" id="KW-0812">Transmembrane</keyword>
<dbReference type="OrthoDB" id="8283114at2"/>
<keyword evidence="2" id="KW-0472">Membrane</keyword>
<evidence type="ECO:0000313" key="4">
    <source>
        <dbReference type="Proteomes" id="UP000308828"/>
    </source>
</evidence>
<reference evidence="3 4" key="1">
    <citation type="submission" date="2019-04" db="EMBL/GenBank/DDBJ databases">
        <title>Genome sequence of strain shin9-1.</title>
        <authorList>
            <person name="Gao J."/>
            <person name="Sun J."/>
        </authorList>
    </citation>
    <scope>NUCLEOTIDE SEQUENCE [LARGE SCALE GENOMIC DNA]</scope>
    <source>
        <strain evidence="4">shin9-1</strain>
    </source>
</reference>
<feature type="compositionally biased region" description="Polar residues" evidence="1">
    <location>
        <begin position="1"/>
        <end position="11"/>
    </location>
</feature>
<evidence type="ECO:0000256" key="1">
    <source>
        <dbReference type="SAM" id="MobiDB-lite"/>
    </source>
</evidence>
<dbReference type="Proteomes" id="UP000308828">
    <property type="component" value="Unassembled WGS sequence"/>
</dbReference>
<protein>
    <submittedName>
        <fullName evidence="3">Uncharacterized protein</fullName>
    </submittedName>
</protein>
<evidence type="ECO:0000256" key="2">
    <source>
        <dbReference type="SAM" id="Phobius"/>
    </source>
</evidence>
<feature type="compositionally biased region" description="Basic and acidic residues" evidence="1">
    <location>
        <begin position="58"/>
        <end position="70"/>
    </location>
</feature>
<evidence type="ECO:0000313" key="3">
    <source>
        <dbReference type="EMBL" id="THV20913.1"/>
    </source>
</evidence>
<keyword evidence="2" id="KW-1133">Transmembrane helix</keyword>